<dbReference type="RefSeq" id="WP_068938631.1">
    <property type="nucleotide sequence ID" value="NZ_LYND01000066.1"/>
</dbReference>
<dbReference type="InterPro" id="IPR041270">
    <property type="entry name" value="Phage_ABA_S"/>
</dbReference>
<organism evidence="2 3">
    <name type="scientific">Paenibacillus polymyxa</name>
    <name type="common">Bacillus polymyxa</name>
    <dbReference type="NCBI Taxonomy" id="1406"/>
    <lineage>
        <taxon>Bacteria</taxon>
        <taxon>Bacillati</taxon>
        <taxon>Bacillota</taxon>
        <taxon>Bacilli</taxon>
        <taxon>Bacillales</taxon>
        <taxon>Paenibacillaceae</taxon>
        <taxon>Paenibacillus</taxon>
    </lineage>
</organism>
<evidence type="ECO:0000313" key="2">
    <source>
        <dbReference type="EMBL" id="ODA10530.1"/>
    </source>
</evidence>
<reference evidence="3" key="1">
    <citation type="submission" date="2016-05" db="EMBL/GenBank/DDBJ databases">
        <title>Whole genome shotgun sequencing of cultured foodborne pathogen.</title>
        <authorList>
            <person name="Zheng J."/>
            <person name="Timme R."/>
            <person name="Allard M."/>
            <person name="Strain E."/>
            <person name="Luo Y."/>
            <person name="Brown E."/>
        </authorList>
    </citation>
    <scope>NUCLEOTIDE SEQUENCE [LARGE SCALE GENOMIC DNA]</scope>
    <source>
        <strain evidence="3">CFSAN034343</strain>
    </source>
</reference>
<protein>
    <recommendedName>
        <fullName evidence="1">Phage ABA sandwich domain-containing protein</fullName>
    </recommendedName>
</protein>
<dbReference type="EMBL" id="LYND01000066">
    <property type="protein sequence ID" value="ODA10530.1"/>
    <property type="molecule type" value="Genomic_DNA"/>
</dbReference>
<dbReference type="Proteomes" id="UP000094974">
    <property type="component" value="Unassembled WGS sequence"/>
</dbReference>
<dbReference type="Gene3D" id="3.30.2120.10">
    <property type="entry name" value="Bacillus phage protein-like"/>
    <property type="match status" value="1"/>
</dbReference>
<dbReference type="InterPro" id="IPR028985">
    <property type="entry name" value="Bacillus_phage_prot-like"/>
</dbReference>
<comment type="caution">
    <text evidence="2">The sequence shown here is derived from an EMBL/GenBank/DDBJ whole genome shotgun (WGS) entry which is preliminary data.</text>
</comment>
<evidence type="ECO:0000259" key="1">
    <source>
        <dbReference type="Pfam" id="PF18066"/>
    </source>
</evidence>
<accession>A0ABX2ZG30</accession>
<proteinExistence type="predicted"/>
<feature type="domain" description="Phage ABA sandwich" evidence="1">
    <location>
        <begin position="20"/>
        <end position="117"/>
    </location>
</feature>
<name>A0ABX2ZG30_PAEPO</name>
<evidence type="ECO:0000313" key="3">
    <source>
        <dbReference type="Proteomes" id="UP000094974"/>
    </source>
</evidence>
<dbReference type="SUPFAM" id="SSF111074">
    <property type="entry name" value="Bacillus phage protein"/>
    <property type="match status" value="1"/>
</dbReference>
<dbReference type="Pfam" id="PF18066">
    <property type="entry name" value="Phage_ABA_S"/>
    <property type="match status" value="1"/>
</dbReference>
<sequence>MTRDEVIAKWNSMQPRERDAWVAEDVMGLELVEHMLAAYPKYRLPDYPDYFRDVPNYSTDISAAWVVLEKPEIMDRIQIGLYPTSFGKWIARPYMAGYENCRVQADSGPEAICLAALIATQGEGIEK</sequence>
<gene>
    <name evidence="2" type="ORF">A7312_23545</name>
</gene>
<keyword evidence="3" id="KW-1185">Reference proteome</keyword>